<dbReference type="EMBL" id="JBEPSB010000009">
    <property type="protein sequence ID" value="MET4561116.1"/>
    <property type="molecule type" value="Genomic_DNA"/>
</dbReference>
<sequence length="36" mass="3995">MRKHMLEELGGTDAMSLVAVLYLVLEPTWTKVAAGY</sequence>
<gene>
    <name evidence="1" type="ORF">ABIA69_002261</name>
</gene>
<dbReference type="Proteomes" id="UP001549363">
    <property type="component" value="Unassembled WGS sequence"/>
</dbReference>
<organism evidence="1 2">
    <name type="scientific">Lysinibacillus parviboronicapiens</name>
    <dbReference type="NCBI Taxonomy" id="436516"/>
    <lineage>
        <taxon>Bacteria</taxon>
        <taxon>Bacillati</taxon>
        <taxon>Bacillota</taxon>
        <taxon>Bacilli</taxon>
        <taxon>Bacillales</taxon>
        <taxon>Bacillaceae</taxon>
        <taxon>Lysinibacillus</taxon>
    </lineage>
</organism>
<proteinExistence type="predicted"/>
<comment type="caution">
    <text evidence="1">The sequence shown here is derived from an EMBL/GenBank/DDBJ whole genome shotgun (WGS) entry which is preliminary data.</text>
</comment>
<accession>A0ABV2PJJ8</accession>
<protein>
    <submittedName>
        <fullName evidence="1">Uncharacterized protein</fullName>
    </submittedName>
</protein>
<evidence type="ECO:0000313" key="1">
    <source>
        <dbReference type="EMBL" id="MET4561116.1"/>
    </source>
</evidence>
<keyword evidence="2" id="KW-1185">Reference proteome</keyword>
<name>A0ABV2PJJ8_9BACI</name>
<reference evidence="1 2" key="1">
    <citation type="submission" date="2024-06" db="EMBL/GenBank/DDBJ databases">
        <title>Sorghum-associated microbial communities from plants grown in Nebraska, USA.</title>
        <authorList>
            <person name="Schachtman D."/>
        </authorList>
    </citation>
    <scope>NUCLEOTIDE SEQUENCE [LARGE SCALE GENOMIC DNA]</scope>
    <source>
        <strain evidence="1 2">736</strain>
    </source>
</reference>
<evidence type="ECO:0000313" key="2">
    <source>
        <dbReference type="Proteomes" id="UP001549363"/>
    </source>
</evidence>